<dbReference type="SUPFAM" id="SSF47413">
    <property type="entry name" value="lambda repressor-like DNA-binding domains"/>
    <property type="match status" value="1"/>
</dbReference>
<feature type="domain" description="HTH cro/C1-type" evidence="1">
    <location>
        <begin position="23"/>
        <end position="80"/>
    </location>
</feature>
<dbReference type="InterPro" id="IPR010982">
    <property type="entry name" value="Lambda_DNA-bd_dom_sf"/>
</dbReference>
<evidence type="ECO:0000313" key="3">
    <source>
        <dbReference type="Proteomes" id="UP000019322"/>
    </source>
</evidence>
<dbReference type="Pfam" id="PF01381">
    <property type="entry name" value="HTH_3"/>
    <property type="match status" value="1"/>
</dbReference>
<gene>
    <name evidence="2" type="ORF">SMUL_1342</name>
</gene>
<dbReference type="RefSeq" id="WP_025344480.1">
    <property type="nucleotide sequence ID" value="NZ_CP007201.1"/>
</dbReference>
<dbReference type="InterPro" id="IPR001387">
    <property type="entry name" value="Cro/C1-type_HTH"/>
</dbReference>
<dbReference type="GO" id="GO:0003677">
    <property type="term" value="F:DNA binding"/>
    <property type="evidence" value="ECO:0007669"/>
    <property type="project" value="InterPro"/>
</dbReference>
<dbReference type="AlphaFoldDB" id="A0AA86DXZ9"/>
<evidence type="ECO:0000313" key="2">
    <source>
        <dbReference type="EMBL" id="AHJ12603.1"/>
    </source>
</evidence>
<dbReference type="SMART" id="SM00530">
    <property type="entry name" value="HTH_XRE"/>
    <property type="match status" value="1"/>
</dbReference>
<organism evidence="2 3">
    <name type="scientific">Sulfurospirillum multivorans (strain DM 12446 / JCM 15788 / NBRC 109480)</name>
    <dbReference type="NCBI Taxonomy" id="1150621"/>
    <lineage>
        <taxon>Bacteria</taxon>
        <taxon>Pseudomonadati</taxon>
        <taxon>Campylobacterota</taxon>
        <taxon>Epsilonproteobacteria</taxon>
        <taxon>Campylobacterales</taxon>
        <taxon>Sulfurospirillaceae</taxon>
        <taxon>Sulfurospirillum</taxon>
    </lineage>
</organism>
<sequence>MLLYKEFSKSEIEAFYRRIAYNVQRIRKLKKITQLDLALTIGHKSVSTIAKIEAGLERKHYNIEHLYKIATVLEVDICEFFKPCSPQNNDQH</sequence>
<dbReference type="KEGG" id="smul:SMUL_1342"/>
<accession>A0AA86DXZ9</accession>
<dbReference type="Proteomes" id="UP000019322">
    <property type="component" value="Chromosome"/>
</dbReference>
<evidence type="ECO:0000259" key="1">
    <source>
        <dbReference type="PROSITE" id="PS50943"/>
    </source>
</evidence>
<proteinExistence type="predicted"/>
<protein>
    <submittedName>
        <fullName evidence="2">HTH/XRE family regulatory protein</fullName>
    </submittedName>
</protein>
<dbReference type="Gene3D" id="1.10.260.40">
    <property type="entry name" value="lambda repressor-like DNA-binding domains"/>
    <property type="match status" value="1"/>
</dbReference>
<name>A0AA86DXZ9_SULMK</name>
<dbReference type="CDD" id="cd00093">
    <property type="entry name" value="HTH_XRE"/>
    <property type="match status" value="1"/>
</dbReference>
<dbReference type="EMBL" id="CP007201">
    <property type="protein sequence ID" value="AHJ12603.1"/>
    <property type="molecule type" value="Genomic_DNA"/>
</dbReference>
<reference evidence="2 3" key="1">
    <citation type="journal article" date="2014" name="Environ. Microbiol.">
        <title>Insights into organohalide respiration and the versatile catabolism of Sulfurospirillum multivorans gained from comparative genomics and physiological studies.</title>
        <authorList>
            <person name="Goris T."/>
            <person name="Schubert T."/>
            <person name="Gadkari J."/>
            <person name="Wubet T."/>
            <person name="Tarkka M."/>
            <person name="Buscot F."/>
            <person name="Adrian L."/>
            <person name="Diekert G."/>
        </authorList>
    </citation>
    <scope>NUCLEOTIDE SEQUENCE [LARGE SCALE GENOMIC DNA]</scope>
    <source>
        <strain evidence="3">DM 12446 / JCM 15788 / NBRC 109480</strain>
    </source>
</reference>
<dbReference type="PROSITE" id="PS50943">
    <property type="entry name" value="HTH_CROC1"/>
    <property type="match status" value="1"/>
</dbReference>